<dbReference type="InterPro" id="IPR012549">
    <property type="entry name" value="EptA-like_N"/>
</dbReference>
<dbReference type="InterPro" id="IPR058130">
    <property type="entry name" value="PEA_transf_C"/>
</dbReference>
<keyword evidence="2" id="KW-1003">Cell membrane</keyword>
<evidence type="ECO:0000313" key="12">
    <source>
        <dbReference type="Proteomes" id="UP000619761"/>
    </source>
</evidence>
<evidence type="ECO:0000256" key="4">
    <source>
        <dbReference type="ARBA" id="ARBA00022679"/>
    </source>
</evidence>
<dbReference type="PANTHER" id="PTHR30443">
    <property type="entry name" value="INNER MEMBRANE PROTEIN"/>
    <property type="match status" value="1"/>
</dbReference>
<comment type="subcellular location">
    <subcellularLocation>
        <location evidence="1">Cell inner membrane</location>
        <topology evidence="1">Multi-pass membrane protein</topology>
    </subcellularLocation>
</comment>
<keyword evidence="5 8" id="KW-0812">Transmembrane</keyword>
<dbReference type="EMBL" id="BMYZ01000001">
    <property type="protein sequence ID" value="GGY64010.1"/>
    <property type="molecule type" value="Genomic_DNA"/>
</dbReference>
<evidence type="ECO:0000313" key="11">
    <source>
        <dbReference type="EMBL" id="GGY64010.1"/>
    </source>
</evidence>
<dbReference type="NCBIfam" id="NF028537">
    <property type="entry name" value="P_eth_NH2_trans"/>
    <property type="match status" value="1"/>
</dbReference>
<feature type="domain" description="Sulfatase N-terminal" evidence="9">
    <location>
        <begin position="144"/>
        <end position="432"/>
    </location>
</feature>
<dbReference type="PANTHER" id="PTHR30443:SF0">
    <property type="entry name" value="PHOSPHOETHANOLAMINE TRANSFERASE EPTA"/>
    <property type="match status" value="1"/>
</dbReference>
<keyword evidence="7 8" id="KW-0472">Membrane</keyword>
<feature type="domain" description="Phosphoethanolamine transferase N-terminal" evidence="10">
    <location>
        <begin position="1"/>
        <end position="114"/>
    </location>
</feature>
<dbReference type="InterPro" id="IPR000917">
    <property type="entry name" value="Sulfatase_N"/>
</dbReference>
<dbReference type="InterPro" id="IPR040423">
    <property type="entry name" value="PEA_transferase"/>
</dbReference>
<dbReference type="CDD" id="cd16017">
    <property type="entry name" value="LptA"/>
    <property type="match status" value="1"/>
</dbReference>
<dbReference type="Gene3D" id="3.40.720.10">
    <property type="entry name" value="Alkaline Phosphatase, subunit A"/>
    <property type="match status" value="1"/>
</dbReference>
<gene>
    <name evidence="11" type="ORF">GCM10011613_04680</name>
</gene>
<evidence type="ECO:0000256" key="3">
    <source>
        <dbReference type="ARBA" id="ARBA00022519"/>
    </source>
</evidence>
<accession>A0ABQ3ASI5</accession>
<evidence type="ECO:0000259" key="9">
    <source>
        <dbReference type="Pfam" id="PF00884"/>
    </source>
</evidence>
<feature type="transmembrane region" description="Helical" evidence="8">
    <location>
        <begin position="68"/>
        <end position="89"/>
    </location>
</feature>
<keyword evidence="4 11" id="KW-0808">Transferase</keyword>
<keyword evidence="12" id="KW-1185">Reference proteome</keyword>
<evidence type="ECO:0000256" key="1">
    <source>
        <dbReference type="ARBA" id="ARBA00004429"/>
    </source>
</evidence>
<sequence length="449" mass="50896">MNAYGIVIHQNMIQNTVETDVKEAAGLFNTTLVIYVVILGIIPSLLLLKVKLEFGSIKQEIWQKLKLWAIILVSIVALIAPLTADYASFFRNNKNIRQMANPANFIYASISYASASNKSIHVKAIGEDAKLNPKAATHSKPTLFVLVVGETARADHFSINGYNKPTTPLIAQQDIINYRNVFSCGTETAVSVPCMFSNLTRDKYSDKKAKSQEGLLDILKRSGYSVLWRDNNSSCKGTCDRVDYEPMKDLKISAYCNDRECFDNILLHEIDSKISAMNGNKVIVLHPKGSHGPDYYNRYPENMEVFKPVCKVNKLQDCTSEEINNAFDNTIHMTDQFLNNTIEWLKTQSTNYNTAMIYLSDHGESLGENNLYLHGMPYLIAPNEQKHVPFFFWFSRGFEQENSINRQCLSDQTNTEYSHDNLFHTTLGLLNVDTGLYKPELDMTSQCRK</sequence>
<evidence type="ECO:0000256" key="8">
    <source>
        <dbReference type="SAM" id="Phobius"/>
    </source>
</evidence>
<evidence type="ECO:0000256" key="2">
    <source>
        <dbReference type="ARBA" id="ARBA00022475"/>
    </source>
</evidence>
<dbReference type="GO" id="GO:0016740">
    <property type="term" value="F:transferase activity"/>
    <property type="evidence" value="ECO:0007669"/>
    <property type="project" value="UniProtKB-KW"/>
</dbReference>
<dbReference type="Pfam" id="PF08019">
    <property type="entry name" value="EptA_B_N"/>
    <property type="match status" value="1"/>
</dbReference>
<reference evidence="12" key="1">
    <citation type="journal article" date="2019" name="Int. J. Syst. Evol. Microbiol.">
        <title>The Global Catalogue of Microorganisms (GCM) 10K type strain sequencing project: providing services to taxonomists for standard genome sequencing and annotation.</title>
        <authorList>
            <consortium name="The Broad Institute Genomics Platform"/>
            <consortium name="The Broad Institute Genome Sequencing Center for Infectious Disease"/>
            <person name="Wu L."/>
            <person name="Ma J."/>
        </authorList>
    </citation>
    <scope>NUCLEOTIDE SEQUENCE [LARGE SCALE GENOMIC DNA]</scope>
    <source>
        <strain evidence="12">KCTC 32239</strain>
    </source>
</reference>
<protein>
    <submittedName>
        <fullName evidence="11">Phosphoethanolamine transferase</fullName>
    </submittedName>
</protein>
<dbReference type="SUPFAM" id="SSF53649">
    <property type="entry name" value="Alkaline phosphatase-like"/>
    <property type="match status" value="1"/>
</dbReference>
<comment type="caution">
    <text evidence="11">The sequence shown here is derived from an EMBL/GenBank/DDBJ whole genome shotgun (WGS) entry which is preliminary data.</text>
</comment>
<keyword evidence="6 8" id="KW-1133">Transmembrane helix</keyword>
<organism evidence="11 12">
    <name type="scientific">Cellvibrio zantedeschiae</name>
    <dbReference type="NCBI Taxonomy" id="1237077"/>
    <lineage>
        <taxon>Bacteria</taxon>
        <taxon>Pseudomonadati</taxon>
        <taxon>Pseudomonadota</taxon>
        <taxon>Gammaproteobacteria</taxon>
        <taxon>Cellvibrionales</taxon>
        <taxon>Cellvibrionaceae</taxon>
        <taxon>Cellvibrio</taxon>
    </lineage>
</organism>
<evidence type="ECO:0000256" key="6">
    <source>
        <dbReference type="ARBA" id="ARBA00022989"/>
    </source>
</evidence>
<feature type="transmembrane region" description="Helical" evidence="8">
    <location>
        <begin position="27"/>
        <end position="48"/>
    </location>
</feature>
<proteinExistence type="predicted"/>
<dbReference type="InterPro" id="IPR017850">
    <property type="entry name" value="Alkaline_phosphatase_core_sf"/>
</dbReference>
<dbReference type="Pfam" id="PF00884">
    <property type="entry name" value="Sulfatase"/>
    <property type="match status" value="1"/>
</dbReference>
<name>A0ABQ3ASI5_9GAMM</name>
<dbReference type="Proteomes" id="UP000619761">
    <property type="component" value="Unassembled WGS sequence"/>
</dbReference>
<evidence type="ECO:0000259" key="10">
    <source>
        <dbReference type="Pfam" id="PF08019"/>
    </source>
</evidence>
<keyword evidence="3" id="KW-0997">Cell inner membrane</keyword>
<evidence type="ECO:0000256" key="7">
    <source>
        <dbReference type="ARBA" id="ARBA00023136"/>
    </source>
</evidence>
<evidence type="ECO:0000256" key="5">
    <source>
        <dbReference type="ARBA" id="ARBA00022692"/>
    </source>
</evidence>